<evidence type="ECO:0000313" key="2">
    <source>
        <dbReference type="EMBL" id="MBX53411.1"/>
    </source>
</evidence>
<reference evidence="2" key="1">
    <citation type="submission" date="2018-02" db="EMBL/GenBank/DDBJ databases">
        <title>Rhizophora mucronata_Transcriptome.</title>
        <authorList>
            <person name="Meera S.P."/>
            <person name="Sreeshan A."/>
            <person name="Augustine A."/>
        </authorList>
    </citation>
    <scope>NUCLEOTIDE SEQUENCE</scope>
    <source>
        <tissue evidence="2">Leaf</tissue>
    </source>
</reference>
<keyword evidence="1" id="KW-0472">Membrane</keyword>
<proteinExistence type="predicted"/>
<keyword evidence="1" id="KW-0812">Transmembrane</keyword>
<dbReference type="AlphaFoldDB" id="A0A2P2PFF4"/>
<evidence type="ECO:0000256" key="1">
    <source>
        <dbReference type="SAM" id="Phobius"/>
    </source>
</evidence>
<name>A0A2P2PFF4_RHIMU</name>
<accession>A0A2P2PFF4</accession>
<protein>
    <submittedName>
        <fullName evidence="2">Uncharacterized protein</fullName>
    </submittedName>
</protein>
<keyword evidence="1" id="KW-1133">Transmembrane helix</keyword>
<dbReference type="EMBL" id="GGEC01072927">
    <property type="protein sequence ID" value="MBX53411.1"/>
    <property type="molecule type" value="Transcribed_RNA"/>
</dbReference>
<organism evidence="2">
    <name type="scientific">Rhizophora mucronata</name>
    <name type="common">Asiatic mangrove</name>
    <dbReference type="NCBI Taxonomy" id="61149"/>
    <lineage>
        <taxon>Eukaryota</taxon>
        <taxon>Viridiplantae</taxon>
        <taxon>Streptophyta</taxon>
        <taxon>Embryophyta</taxon>
        <taxon>Tracheophyta</taxon>
        <taxon>Spermatophyta</taxon>
        <taxon>Magnoliopsida</taxon>
        <taxon>eudicotyledons</taxon>
        <taxon>Gunneridae</taxon>
        <taxon>Pentapetalae</taxon>
        <taxon>rosids</taxon>
        <taxon>fabids</taxon>
        <taxon>Malpighiales</taxon>
        <taxon>Rhizophoraceae</taxon>
        <taxon>Rhizophora</taxon>
    </lineage>
</organism>
<sequence>MDMFHTELIYFQLVLQSHLGILAFTLHLLYFLLVADILLIASMLFICSNYSWDQ</sequence>
<feature type="transmembrane region" description="Helical" evidence="1">
    <location>
        <begin position="20"/>
        <end position="46"/>
    </location>
</feature>